<comment type="caution">
    <text evidence="1">The sequence shown here is derived from an EMBL/GenBank/DDBJ whole genome shotgun (WGS) entry which is preliminary data.</text>
</comment>
<dbReference type="EMBL" id="JABCQN010000001">
    <property type="protein sequence ID" value="MBF0869716.1"/>
    <property type="molecule type" value="Genomic_DNA"/>
</dbReference>
<dbReference type="GeneID" id="81473536"/>
<protein>
    <submittedName>
        <fullName evidence="1">Uncharacterized protein</fullName>
    </submittedName>
</protein>
<dbReference type="Proteomes" id="UP000661006">
    <property type="component" value="Unassembled WGS sequence"/>
</dbReference>
<sequence length="257" mass="26942">MQNCGIGWQNVLLPAALSGNGVSGLPVTNLQNQQGAASLAWRVAAGGTGWSADVKAALGSVQSIRAISLHRTNLTTAATWRIQIRNGATVTFDQTAGANIQNGQCLRILAAPVSGDSLEITVWDASNPDGFISIPLAYAGPLWQPVRNYSSESTESLTVGQQSTTTLSGGEFVDARYVQRGLSIAHQSYGDADAVVLRQIQRVAATGQNILFVPDPSVSSAALAHTALFGRLSGGDLSNPFGPADRHAQTFTLTERL</sequence>
<reference evidence="1" key="2">
    <citation type="submission" date="2020-11" db="EMBL/GenBank/DDBJ databases">
        <title>Description of novel Gluconobacter species.</title>
        <authorList>
            <person name="Cleenwerck I."/>
            <person name="Cnockaert M."/>
            <person name="Borremans W."/>
            <person name="Wieme A.D."/>
            <person name="De Vuyst L."/>
            <person name="Vandamme P."/>
        </authorList>
    </citation>
    <scope>NUCLEOTIDE SEQUENCE</scope>
    <source>
        <strain evidence="1">R71697</strain>
    </source>
</reference>
<evidence type="ECO:0000313" key="2">
    <source>
        <dbReference type="Proteomes" id="UP000661006"/>
    </source>
</evidence>
<reference evidence="1" key="1">
    <citation type="submission" date="2020-04" db="EMBL/GenBank/DDBJ databases">
        <authorList>
            <person name="Sombolestani A."/>
        </authorList>
    </citation>
    <scope>NUCLEOTIDE SEQUENCE</scope>
    <source>
        <strain evidence="1">R71697</strain>
    </source>
</reference>
<accession>A0A9Q2FIC8</accession>
<organism evidence="1 2">
    <name type="scientific">Gluconobacter japonicus</name>
    <dbReference type="NCBI Taxonomy" id="376620"/>
    <lineage>
        <taxon>Bacteria</taxon>
        <taxon>Pseudomonadati</taxon>
        <taxon>Pseudomonadota</taxon>
        <taxon>Alphaproteobacteria</taxon>
        <taxon>Acetobacterales</taxon>
        <taxon>Acetobacteraceae</taxon>
        <taxon>Gluconobacter</taxon>
    </lineage>
</organism>
<name>A0A9Q2FIC8_GLUJA</name>
<gene>
    <name evidence="1" type="ORF">HKD32_02425</name>
</gene>
<dbReference type="AlphaFoldDB" id="A0A9Q2FIC8"/>
<dbReference type="RefSeq" id="WP_194257434.1">
    <property type="nucleotide sequence ID" value="NZ_JABCQN010000001.1"/>
</dbReference>
<evidence type="ECO:0000313" key="1">
    <source>
        <dbReference type="EMBL" id="MBF0869716.1"/>
    </source>
</evidence>
<proteinExistence type="predicted"/>